<evidence type="ECO:0000313" key="2">
    <source>
        <dbReference type="EMBL" id="UTC99253.1"/>
    </source>
</evidence>
<gene>
    <name evidence="2" type="ORF">E4N86_00425</name>
</gene>
<feature type="transmembrane region" description="Helical" evidence="1">
    <location>
        <begin position="182"/>
        <end position="208"/>
    </location>
</feature>
<accession>A0A9Q9EW47</accession>
<feature type="transmembrane region" description="Helical" evidence="1">
    <location>
        <begin position="44"/>
        <end position="64"/>
    </location>
</feature>
<dbReference type="EMBL" id="CP051635">
    <property type="protein sequence ID" value="UTC99253.1"/>
    <property type="molecule type" value="Genomic_DNA"/>
</dbReference>
<evidence type="ECO:0000256" key="1">
    <source>
        <dbReference type="SAM" id="Phobius"/>
    </source>
</evidence>
<dbReference type="AlphaFoldDB" id="A0A9Q9EW47"/>
<feature type="transmembrane region" description="Helical" evidence="1">
    <location>
        <begin position="149"/>
        <end position="170"/>
    </location>
</feature>
<dbReference type="RefSeq" id="WP_253716894.1">
    <property type="nucleotide sequence ID" value="NZ_CP051522.1"/>
</dbReference>
<feature type="transmembrane region" description="Helical" evidence="1">
    <location>
        <begin position="85"/>
        <end position="105"/>
    </location>
</feature>
<feature type="transmembrane region" description="Helical" evidence="1">
    <location>
        <begin position="117"/>
        <end position="137"/>
    </location>
</feature>
<keyword evidence="1" id="KW-0812">Transmembrane</keyword>
<sequence>MKKTKAIIFNSMHSIGTLIGSIFFLIGIIEIIIGALILAARNVIFFQGLMFLFIGTMIPSLPFYEYITMCILMPIRGKEYFIANIIYSLTVNFLAVFGLSLILYVTNLFMPIEELKLLILTMLFYLPVSIAFNMILFAIQVKGGLLRSIITSIIAYGLPPAALTVISIYLNTSHDKLKSFFQIIPFPLFLLAVYIISSLIVLISYFIGKRNFNKFRFKSFMIMNQRNRQG</sequence>
<organism evidence="2 3">
    <name type="scientific">Treponema denticola</name>
    <dbReference type="NCBI Taxonomy" id="158"/>
    <lineage>
        <taxon>Bacteria</taxon>
        <taxon>Pseudomonadati</taxon>
        <taxon>Spirochaetota</taxon>
        <taxon>Spirochaetia</taxon>
        <taxon>Spirochaetales</taxon>
        <taxon>Treponemataceae</taxon>
        <taxon>Treponema</taxon>
    </lineage>
</organism>
<feature type="transmembrane region" description="Helical" evidence="1">
    <location>
        <begin position="12"/>
        <end position="38"/>
    </location>
</feature>
<keyword evidence="1" id="KW-0472">Membrane</keyword>
<protein>
    <submittedName>
        <fullName evidence="2">Uncharacterized protein</fullName>
    </submittedName>
</protein>
<keyword evidence="1" id="KW-1133">Transmembrane helix</keyword>
<evidence type="ECO:0000313" key="3">
    <source>
        <dbReference type="Proteomes" id="UP001056981"/>
    </source>
</evidence>
<proteinExistence type="predicted"/>
<dbReference type="Proteomes" id="UP001056981">
    <property type="component" value="Chromosome"/>
</dbReference>
<reference evidence="2" key="1">
    <citation type="submission" date="2020-04" db="EMBL/GenBank/DDBJ databases">
        <title>Comparative genomics of oral phylogroup-2 Treponema strains.</title>
        <authorList>
            <person name="Zeng H."/>
            <person name="Chan Y.K."/>
            <person name="Watt R.M."/>
        </authorList>
    </citation>
    <scope>NUCLEOTIDE SEQUENCE</scope>
    <source>
        <strain evidence="2">OMZ 905</strain>
    </source>
</reference>
<name>A0A9Q9EW47_TREDN</name>